<dbReference type="PROSITE" id="PS50250">
    <property type="entry name" value="PCI"/>
    <property type="match status" value="1"/>
</dbReference>
<dbReference type="InterPro" id="IPR027528">
    <property type="entry name" value="eIF3m"/>
</dbReference>
<dbReference type="Proteomes" id="UP001175271">
    <property type="component" value="Unassembled WGS sequence"/>
</dbReference>
<comment type="function">
    <text evidence="7">Component of the eukaryotic translation initiation factor 3 (eIF-3) complex, which is involved in protein synthesis of a specialized repertoire of mRNAs and, together with other initiation factors, stimulates binding of mRNA and methionyl-tRNAi to the 40S ribosome. The eIF-3 complex specifically targets and initiates translation of a subset of mRNAs involved in cell proliferation.</text>
</comment>
<dbReference type="GO" id="GO:0016282">
    <property type="term" value="C:eukaryotic 43S preinitiation complex"/>
    <property type="evidence" value="ECO:0007669"/>
    <property type="project" value="UniProtKB-UniRule"/>
</dbReference>
<sequence>MHSKLQLTVLSLYKQFLRASAEHPALREHIKQSFRDAAVKYEKTDTFLIEYNLRRAQRQLDSLRNHSIAVMTEVRNMAVFAFTGEWEQVTEIRNFLNEKGADIPVNDDDQSPENISKIVSALIDKCNVLAKCSPDDAEMALNSIITLIATADESAAPSLVQRFCSQLTSDAFKGYGVLSMGGASFRVLQNLFNNFSQNGACQFITFKSLLTVASRSGLMSILDTSRDAVEGHIARWALDVNKKREFLRLLNKCLVADERTDAGAAVMIALLETYDADAASAVDDARECVRTALVDAKSFSFDHLLRLSAVKHLEKADALVFRALKLFSEGTLSDYRAFVKENPKFVDDILKADEQALVKKIRILTLMTMAATQKVIPLDVLASELEIPDDETLEEFIISAVQLNAVNAKINEKTRTLTIIAFRQRQFGRVQWEDLQQKLSNLITNLKLSHQSMKEITGEPEVVTETPAVESA</sequence>
<comment type="subunit">
    <text evidence="7">Component of the eukaryotic translation initiation factor 3 (eIF-3) complex.</text>
</comment>
<evidence type="ECO:0000259" key="8">
    <source>
        <dbReference type="PROSITE" id="PS50250"/>
    </source>
</evidence>
<evidence type="ECO:0000256" key="6">
    <source>
        <dbReference type="ARBA" id="ARBA00023128"/>
    </source>
</evidence>
<evidence type="ECO:0000313" key="10">
    <source>
        <dbReference type="Proteomes" id="UP001175271"/>
    </source>
</evidence>
<accession>A0AA39H7F0</accession>
<dbReference type="GO" id="GO:0003743">
    <property type="term" value="F:translation initiation factor activity"/>
    <property type="evidence" value="ECO:0007669"/>
    <property type="project" value="UniProtKB-UniRule"/>
</dbReference>
<feature type="domain" description="PCI" evidence="8">
    <location>
        <begin position="258"/>
        <end position="424"/>
    </location>
</feature>
<dbReference type="EMBL" id="JAUCMV010000005">
    <property type="protein sequence ID" value="KAK0399459.1"/>
    <property type="molecule type" value="Genomic_DNA"/>
</dbReference>
<evidence type="ECO:0000256" key="5">
    <source>
        <dbReference type="ARBA" id="ARBA00022917"/>
    </source>
</evidence>
<gene>
    <name evidence="9" type="ORF">QR680_003061</name>
</gene>
<dbReference type="PANTHER" id="PTHR15350:SF2">
    <property type="entry name" value="EUKARYOTIC TRANSLATION INITIATION FACTOR 3 SUBUNIT M"/>
    <property type="match status" value="1"/>
</dbReference>
<keyword evidence="5 7" id="KW-0648">Protein biosynthesis</keyword>
<dbReference type="InterPro" id="IPR045295">
    <property type="entry name" value="Complex1_LYR_SDHAF1_LYRM8"/>
</dbReference>
<dbReference type="InterPro" id="IPR000717">
    <property type="entry name" value="PCI_dom"/>
</dbReference>
<dbReference type="GO" id="GO:0033290">
    <property type="term" value="C:eukaryotic 48S preinitiation complex"/>
    <property type="evidence" value="ECO:0007669"/>
    <property type="project" value="UniProtKB-UniRule"/>
</dbReference>
<dbReference type="HAMAP" id="MF_03012">
    <property type="entry name" value="eIF3m"/>
    <property type="match status" value="1"/>
</dbReference>
<dbReference type="InterPro" id="IPR045237">
    <property type="entry name" value="COPS7/eIF3m"/>
</dbReference>
<keyword evidence="6" id="KW-0496">Mitochondrion</keyword>
<dbReference type="Pfam" id="PF01399">
    <property type="entry name" value="PCI"/>
    <property type="match status" value="1"/>
</dbReference>
<comment type="similarity">
    <text evidence="2">Belongs to the CSN7/EIF3M family. CSN7 subfamily.</text>
</comment>
<dbReference type="SMART" id="SM00088">
    <property type="entry name" value="PINT"/>
    <property type="match status" value="1"/>
</dbReference>
<dbReference type="GO" id="GO:0001732">
    <property type="term" value="P:formation of cytoplasmic translation initiation complex"/>
    <property type="evidence" value="ECO:0007669"/>
    <property type="project" value="UniProtKB-UniRule"/>
</dbReference>
<comment type="subcellular location">
    <subcellularLocation>
        <location evidence="7">Cytoplasm</location>
    </subcellularLocation>
    <subcellularLocation>
        <location evidence="1">Mitochondrion</location>
    </subcellularLocation>
</comment>
<evidence type="ECO:0000313" key="9">
    <source>
        <dbReference type="EMBL" id="KAK0399459.1"/>
    </source>
</evidence>
<evidence type="ECO:0000256" key="2">
    <source>
        <dbReference type="ARBA" id="ARBA00008482"/>
    </source>
</evidence>
<evidence type="ECO:0000256" key="1">
    <source>
        <dbReference type="ARBA" id="ARBA00004173"/>
    </source>
</evidence>
<keyword evidence="3 7" id="KW-0963">Cytoplasm</keyword>
<dbReference type="GO" id="GO:0005739">
    <property type="term" value="C:mitochondrion"/>
    <property type="evidence" value="ECO:0007669"/>
    <property type="project" value="UniProtKB-SubCell"/>
</dbReference>
<comment type="caution">
    <text evidence="9">The sequence shown here is derived from an EMBL/GenBank/DDBJ whole genome shotgun (WGS) entry which is preliminary data.</text>
</comment>
<proteinExistence type="inferred from homology"/>
<name>A0AA39H7F0_9BILA</name>
<evidence type="ECO:0000256" key="7">
    <source>
        <dbReference type="HAMAP-Rule" id="MF_03012"/>
    </source>
</evidence>
<keyword evidence="4 7" id="KW-0396">Initiation factor</keyword>
<dbReference type="PANTHER" id="PTHR15350">
    <property type="entry name" value="COP9 SIGNALOSOME COMPLEX SUBUNIT 7/DENDRITIC CELL PROTEIN GA17"/>
    <property type="match status" value="1"/>
</dbReference>
<dbReference type="GO" id="GO:0034553">
    <property type="term" value="P:mitochondrial respiratory chain complex II assembly"/>
    <property type="evidence" value="ECO:0007669"/>
    <property type="project" value="InterPro"/>
</dbReference>
<comment type="similarity">
    <text evidence="7">Belongs to the eIF-3 subunit M family.</text>
</comment>
<dbReference type="GO" id="GO:0071541">
    <property type="term" value="C:eukaryotic translation initiation factor 3 complex, eIF3m"/>
    <property type="evidence" value="ECO:0007669"/>
    <property type="project" value="UniProtKB-UniRule"/>
</dbReference>
<organism evidence="9 10">
    <name type="scientific">Steinernema hermaphroditum</name>
    <dbReference type="NCBI Taxonomy" id="289476"/>
    <lineage>
        <taxon>Eukaryota</taxon>
        <taxon>Metazoa</taxon>
        <taxon>Ecdysozoa</taxon>
        <taxon>Nematoda</taxon>
        <taxon>Chromadorea</taxon>
        <taxon>Rhabditida</taxon>
        <taxon>Tylenchina</taxon>
        <taxon>Panagrolaimomorpha</taxon>
        <taxon>Strongyloidoidea</taxon>
        <taxon>Steinernematidae</taxon>
        <taxon>Steinernema</taxon>
    </lineage>
</organism>
<evidence type="ECO:0000256" key="4">
    <source>
        <dbReference type="ARBA" id="ARBA00022540"/>
    </source>
</evidence>
<reference evidence="9" key="1">
    <citation type="submission" date="2023-06" db="EMBL/GenBank/DDBJ databases">
        <title>Genomic analysis of the entomopathogenic nematode Steinernema hermaphroditum.</title>
        <authorList>
            <person name="Schwarz E.M."/>
            <person name="Heppert J.K."/>
            <person name="Baniya A."/>
            <person name="Schwartz H.T."/>
            <person name="Tan C.-H."/>
            <person name="Antoshechkin I."/>
            <person name="Sternberg P.W."/>
            <person name="Goodrich-Blair H."/>
            <person name="Dillman A.R."/>
        </authorList>
    </citation>
    <scope>NUCLEOTIDE SEQUENCE</scope>
    <source>
        <strain evidence="9">PS9179</strain>
        <tissue evidence="9">Whole animal</tissue>
    </source>
</reference>
<dbReference type="AlphaFoldDB" id="A0AA39H7F0"/>
<evidence type="ECO:0000256" key="3">
    <source>
        <dbReference type="ARBA" id="ARBA00022490"/>
    </source>
</evidence>
<dbReference type="CDD" id="cd20268">
    <property type="entry name" value="Complex1_LYR_SDHAF1_LYRM8"/>
    <property type="match status" value="1"/>
</dbReference>
<keyword evidence="10" id="KW-1185">Reference proteome</keyword>
<protein>
    <recommendedName>
        <fullName evidence="7">Eukaryotic translation initiation factor 3 subunit M</fullName>
        <shortName evidence="7">eIF3m</shortName>
    </recommendedName>
</protein>